<dbReference type="VEuPathDB" id="VectorBase:ASTEI11207"/>
<organism evidence="1 2">
    <name type="scientific">Anopheles stephensi</name>
    <name type="common">Indo-Pakistan malaria mosquito</name>
    <dbReference type="NCBI Taxonomy" id="30069"/>
    <lineage>
        <taxon>Eukaryota</taxon>
        <taxon>Metazoa</taxon>
        <taxon>Ecdysozoa</taxon>
        <taxon>Arthropoda</taxon>
        <taxon>Hexapoda</taxon>
        <taxon>Insecta</taxon>
        <taxon>Pterygota</taxon>
        <taxon>Neoptera</taxon>
        <taxon>Endopterygota</taxon>
        <taxon>Diptera</taxon>
        <taxon>Nematocera</taxon>
        <taxon>Culicoidea</taxon>
        <taxon>Culicidae</taxon>
        <taxon>Anophelinae</taxon>
        <taxon>Anopheles</taxon>
    </lineage>
</organism>
<dbReference type="AlphaFoldDB" id="A0A182YRX1"/>
<sequence length="87" mass="10161">MINELCPIHRNTQETLAVLDRLDLDTEKPTDEEVAKKFGFEDAYNKGKVSWWQHLKPQIWSLFDEPYSSNAAKVNVLDSAQWPEVER</sequence>
<dbReference type="STRING" id="30069.A0A182YRX1"/>
<dbReference type="OMA" id="QWPEVER"/>
<dbReference type="VEuPathDB" id="VectorBase:ASTEI20_035921"/>
<dbReference type="EnsemblMetazoa" id="ASTEI11207-RA">
    <property type="protein sequence ID" value="ASTEI11207-PA"/>
    <property type="gene ID" value="ASTEI11207"/>
</dbReference>
<reference evidence="2" key="1">
    <citation type="journal article" date="2014" name="Genome Biol.">
        <title>Genome analysis of a major urban malaria vector mosquito, Anopheles stephensi.</title>
        <authorList>
            <person name="Jiang X."/>
            <person name="Peery A."/>
            <person name="Hall A.B."/>
            <person name="Sharma A."/>
            <person name="Chen X.G."/>
            <person name="Waterhouse R.M."/>
            <person name="Komissarov A."/>
            <person name="Riehle M.M."/>
            <person name="Shouche Y."/>
            <person name="Sharakhova M.V."/>
            <person name="Lawson D."/>
            <person name="Pakpour N."/>
            <person name="Arensburger P."/>
            <person name="Davidson V.L."/>
            <person name="Eiglmeier K."/>
            <person name="Emrich S."/>
            <person name="George P."/>
            <person name="Kennedy R.C."/>
            <person name="Mane S.P."/>
            <person name="Maslen G."/>
            <person name="Oringanje C."/>
            <person name="Qi Y."/>
            <person name="Settlage R."/>
            <person name="Tojo M."/>
            <person name="Tubio J.M."/>
            <person name="Unger M.F."/>
            <person name="Wang B."/>
            <person name="Vernick K.D."/>
            <person name="Ribeiro J.M."/>
            <person name="James A.A."/>
            <person name="Michel K."/>
            <person name="Riehle M.A."/>
            <person name="Luckhart S."/>
            <person name="Sharakhov I.V."/>
            <person name="Tu Z."/>
        </authorList>
    </citation>
    <scope>NUCLEOTIDE SEQUENCE [LARGE SCALE GENOMIC DNA]</scope>
    <source>
        <strain evidence="2">Indian</strain>
    </source>
</reference>
<proteinExistence type="predicted"/>
<accession>A0A182YRX1</accession>
<reference evidence="1" key="2">
    <citation type="submission" date="2020-05" db="UniProtKB">
        <authorList>
            <consortium name="EnsemblMetazoa"/>
        </authorList>
    </citation>
    <scope>IDENTIFICATION</scope>
    <source>
        <strain evidence="1">Indian</strain>
    </source>
</reference>
<evidence type="ECO:0000313" key="2">
    <source>
        <dbReference type="Proteomes" id="UP000076408"/>
    </source>
</evidence>
<evidence type="ECO:0000313" key="1">
    <source>
        <dbReference type="EnsemblMetazoa" id="ASTEI11207-PA"/>
    </source>
</evidence>
<protein>
    <submittedName>
        <fullName evidence="1">Uncharacterized protein</fullName>
    </submittedName>
</protein>
<dbReference type="Proteomes" id="UP000076408">
    <property type="component" value="Unassembled WGS sequence"/>
</dbReference>
<name>A0A182YRX1_ANOST</name>
<dbReference type="VEuPathDB" id="VectorBase:ASTE005059"/>
<keyword evidence="2" id="KW-1185">Reference proteome</keyword>